<sequence length="283" mass="29306">MAAAQAAANAVIAAGSLVATRCYNGANSSANARTSVVISSAVLKPCNLAISPFTSGSSLERARSFSIVKEKSTGVAASATKLEVAPAVEEEKEVKATESPAEVATEASVSSFMTDVANLVKLVDSRDIVELEMKHKDYEIIIRKKEALAPPPAPPASFPGPHVMAHTSFPGYPGPPLSPPPAVTTPAPEETAPAEAPPTAAPTSQHTSMLSPMAGTFYRSPGPGEPPFVHVGDKVTKGQVVCIVEAMKLMNEIEADQSGTIVEIAAEDGKPVSIESPLFIIKP</sequence>
<keyword evidence="5 7" id="KW-0275">Fatty acid biosynthesis</keyword>
<dbReference type="GO" id="GO:0006633">
    <property type="term" value="P:fatty acid biosynthetic process"/>
    <property type="evidence" value="ECO:0007669"/>
    <property type="project" value="UniProtKB-KW"/>
</dbReference>
<evidence type="ECO:0000313" key="10">
    <source>
        <dbReference type="EMBL" id="KAL3696068.1"/>
    </source>
</evidence>
<dbReference type="PANTHER" id="PTHR43416:SF38">
    <property type="entry name" value="BIOTIN CARBOXYL CARRIER PROTEIN OF ACETYL-COA CARBOXYLASE 1, CHLOROPLASTIC"/>
    <property type="match status" value="1"/>
</dbReference>
<proteinExistence type="predicted"/>
<evidence type="ECO:0000256" key="8">
    <source>
        <dbReference type="SAM" id="MobiDB-lite"/>
    </source>
</evidence>
<name>A0ABD3HXF0_9MARC</name>
<keyword evidence="7" id="KW-0934">Plastid</keyword>
<dbReference type="InterPro" id="IPR000089">
    <property type="entry name" value="Biotin_lipoyl"/>
</dbReference>
<keyword evidence="3 7" id="KW-0276">Fatty acid metabolism</keyword>
<feature type="region of interest" description="Disordered" evidence="8">
    <location>
        <begin position="149"/>
        <end position="221"/>
    </location>
</feature>
<keyword evidence="4 7" id="KW-0443">Lipid metabolism</keyword>
<dbReference type="PROSITE" id="PS50968">
    <property type="entry name" value="BIOTINYL_LIPOYL"/>
    <property type="match status" value="1"/>
</dbReference>
<evidence type="ECO:0000256" key="3">
    <source>
        <dbReference type="ARBA" id="ARBA00022832"/>
    </source>
</evidence>
<evidence type="ECO:0000256" key="1">
    <source>
        <dbReference type="ARBA" id="ARBA00005194"/>
    </source>
</evidence>
<dbReference type="InterPro" id="IPR050537">
    <property type="entry name" value="2-oxoacid_dehydrogenase"/>
</dbReference>
<evidence type="ECO:0000256" key="6">
    <source>
        <dbReference type="ARBA" id="ARBA00023267"/>
    </source>
</evidence>
<keyword evidence="11" id="KW-1185">Reference proteome</keyword>
<feature type="compositionally biased region" description="Low complexity" evidence="8">
    <location>
        <begin position="184"/>
        <end position="194"/>
    </location>
</feature>
<dbReference type="SUPFAM" id="SSF51230">
    <property type="entry name" value="Single hybrid motif"/>
    <property type="match status" value="1"/>
</dbReference>
<comment type="subcellular location">
    <subcellularLocation>
        <location evidence="7">Plastid</location>
        <location evidence="7">Chloroplast</location>
    </subcellularLocation>
</comment>
<feature type="compositionally biased region" description="Pro residues" evidence="8">
    <location>
        <begin position="172"/>
        <end position="183"/>
    </location>
</feature>
<gene>
    <name evidence="10" type="ORF">R1sor_010144</name>
</gene>
<dbReference type="PRINTS" id="PR01071">
    <property type="entry name" value="ACOABIOTINCC"/>
</dbReference>
<dbReference type="CDD" id="cd06850">
    <property type="entry name" value="biotinyl_domain"/>
    <property type="match status" value="1"/>
</dbReference>
<evidence type="ECO:0000256" key="5">
    <source>
        <dbReference type="ARBA" id="ARBA00023160"/>
    </source>
</evidence>
<protein>
    <recommendedName>
        <fullName evidence="7">Biotin carboxyl carrier protein of acetyl-CoA carboxylase</fullName>
    </recommendedName>
</protein>
<evidence type="ECO:0000256" key="4">
    <source>
        <dbReference type="ARBA" id="ARBA00023098"/>
    </source>
</evidence>
<evidence type="ECO:0000256" key="7">
    <source>
        <dbReference type="RuleBase" id="RU364072"/>
    </source>
</evidence>
<comment type="caution">
    <text evidence="10">The sequence shown here is derived from an EMBL/GenBank/DDBJ whole genome shotgun (WGS) entry which is preliminary data.</text>
</comment>
<reference evidence="10 11" key="1">
    <citation type="submission" date="2024-09" db="EMBL/GenBank/DDBJ databases">
        <title>Chromosome-scale assembly of Riccia sorocarpa.</title>
        <authorList>
            <person name="Paukszto L."/>
        </authorList>
    </citation>
    <scope>NUCLEOTIDE SEQUENCE [LARGE SCALE GENOMIC DNA]</scope>
    <source>
        <strain evidence="10">LP-2024</strain>
        <tissue evidence="10">Aerial parts of the thallus</tissue>
    </source>
</reference>
<dbReference type="Gene3D" id="2.40.50.100">
    <property type="match status" value="1"/>
</dbReference>
<dbReference type="PANTHER" id="PTHR43416">
    <property type="entry name" value="DIHYDROLIPOYLLYSINE-RESIDUE SUCCINYLTRANSFERASE COMPONENT OF 2-OXOGLUTARATE DEHYDROGENASE COMPLEX, MITOCHONDRIAL-RELATED"/>
    <property type="match status" value="1"/>
</dbReference>
<dbReference type="InterPro" id="IPR001882">
    <property type="entry name" value="Biotin_BS"/>
</dbReference>
<evidence type="ECO:0000313" key="11">
    <source>
        <dbReference type="Proteomes" id="UP001633002"/>
    </source>
</evidence>
<dbReference type="EMBL" id="JBJQOH010000002">
    <property type="protein sequence ID" value="KAL3696068.1"/>
    <property type="molecule type" value="Genomic_DNA"/>
</dbReference>
<feature type="compositionally biased region" description="Pro residues" evidence="8">
    <location>
        <begin position="149"/>
        <end position="158"/>
    </location>
</feature>
<feature type="domain" description="Lipoyl-binding" evidence="9">
    <location>
        <begin position="206"/>
        <end position="282"/>
    </location>
</feature>
<dbReference type="FunFam" id="2.40.50.100:FF:000003">
    <property type="entry name" value="Acetyl-CoA carboxylase biotin carboxyl carrier protein"/>
    <property type="match status" value="1"/>
</dbReference>
<dbReference type="NCBIfam" id="TIGR00531">
    <property type="entry name" value="BCCP"/>
    <property type="match status" value="1"/>
</dbReference>
<comment type="function">
    <text evidence="7">This protein is a component of the acetyl coenzyme A carboxylase complex; first, biotin carboxylase catalyzes the carboxylation of the carrier protein and then the transcarboxylase transfers the carboxyl group to form malonyl-CoA.</text>
</comment>
<dbReference type="PROSITE" id="PS00188">
    <property type="entry name" value="BIOTIN"/>
    <property type="match status" value="1"/>
</dbReference>
<comment type="pathway">
    <text evidence="1 7">Lipid metabolism; fatty acid biosynthesis.</text>
</comment>
<keyword evidence="7" id="KW-0150">Chloroplast</keyword>
<accession>A0ABD3HXF0</accession>
<dbReference type="Proteomes" id="UP001633002">
    <property type="component" value="Unassembled WGS sequence"/>
</dbReference>
<dbReference type="Pfam" id="PF00364">
    <property type="entry name" value="Biotin_lipoyl"/>
    <property type="match status" value="1"/>
</dbReference>
<keyword evidence="2 7" id="KW-0444">Lipid biosynthesis</keyword>
<dbReference type="InterPro" id="IPR001249">
    <property type="entry name" value="AcCoA_biotinCC"/>
</dbReference>
<keyword evidence="6 7" id="KW-0092">Biotin</keyword>
<dbReference type="InterPro" id="IPR011053">
    <property type="entry name" value="Single_hybrid_motif"/>
</dbReference>
<evidence type="ECO:0000256" key="2">
    <source>
        <dbReference type="ARBA" id="ARBA00022516"/>
    </source>
</evidence>
<dbReference type="AlphaFoldDB" id="A0ABD3HXF0"/>
<dbReference type="GO" id="GO:0016421">
    <property type="term" value="F:CoA carboxylase activity"/>
    <property type="evidence" value="ECO:0007669"/>
    <property type="project" value="UniProtKB-ARBA"/>
</dbReference>
<dbReference type="GO" id="GO:0009507">
    <property type="term" value="C:chloroplast"/>
    <property type="evidence" value="ECO:0007669"/>
    <property type="project" value="UniProtKB-SubCell"/>
</dbReference>
<evidence type="ECO:0000259" key="9">
    <source>
        <dbReference type="PROSITE" id="PS50968"/>
    </source>
</evidence>
<organism evidence="10 11">
    <name type="scientific">Riccia sorocarpa</name>
    <dbReference type="NCBI Taxonomy" id="122646"/>
    <lineage>
        <taxon>Eukaryota</taxon>
        <taxon>Viridiplantae</taxon>
        <taxon>Streptophyta</taxon>
        <taxon>Embryophyta</taxon>
        <taxon>Marchantiophyta</taxon>
        <taxon>Marchantiopsida</taxon>
        <taxon>Marchantiidae</taxon>
        <taxon>Marchantiales</taxon>
        <taxon>Ricciaceae</taxon>
        <taxon>Riccia</taxon>
    </lineage>
</organism>